<dbReference type="InterPro" id="IPR036873">
    <property type="entry name" value="Rhodanese-like_dom_sf"/>
</dbReference>
<dbReference type="PROSITE" id="PS50206">
    <property type="entry name" value="RHODANESE_3"/>
    <property type="match status" value="1"/>
</dbReference>
<comment type="caution">
    <text evidence="2">The sequence shown here is derived from an EMBL/GenBank/DDBJ whole genome shotgun (WGS) entry which is preliminary data.</text>
</comment>
<dbReference type="PANTHER" id="PTHR43031:SF1">
    <property type="entry name" value="PYRIDINE NUCLEOTIDE-DISULPHIDE OXIDOREDUCTASE"/>
    <property type="match status" value="1"/>
</dbReference>
<evidence type="ECO:0000313" key="3">
    <source>
        <dbReference type="Proteomes" id="UP000446658"/>
    </source>
</evidence>
<reference evidence="2 3" key="1">
    <citation type="submission" date="2019-11" db="EMBL/GenBank/DDBJ databases">
        <title>Draft genome sequence of Paludibacterium sp. dN18-1.</title>
        <authorList>
            <person name="Im W.-T."/>
        </authorList>
    </citation>
    <scope>NUCLEOTIDE SEQUENCE [LARGE SCALE GENOMIC DNA]</scope>
    <source>
        <strain evidence="3">dN 18-1</strain>
    </source>
</reference>
<dbReference type="InterPro" id="IPR001763">
    <property type="entry name" value="Rhodanese-like_dom"/>
</dbReference>
<dbReference type="AlphaFoldDB" id="A0A844GGV6"/>
<accession>A0A844GGV6</accession>
<evidence type="ECO:0000259" key="1">
    <source>
        <dbReference type="PROSITE" id="PS50206"/>
    </source>
</evidence>
<dbReference type="EMBL" id="WLYX01000001">
    <property type="protein sequence ID" value="MTD33735.1"/>
    <property type="molecule type" value="Genomic_DNA"/>
</dbReference>
<dbReference type="Gene3D" id="3.40.250.10">
    <property type="entry name" value="Rhodanese-like domain"/>
    <property type="match status" value="1"/>
</dbReference>
<dbReference type="Proteomes" id="UP000446658">
    <property type="component" value="Unassembled WGS sequence"/>
</dbReference>
<keyword evidence="3" id="KW-1185">Reference proteome</keyword>
<name>A0A844GGV6_9NEIS</name>
<dbReference type="CDD" id="cd00158">
    <property type="entry name" value="RHOD"/>
    <property type="match status" value="1"/>
</dbReference>
<protein>
    <submittedName>
        <fullName evidence="2">Rhodanese-like domain-containing protein</fullName>
    </submittedName>
</protein>
<dbReference type="Pfam" id="PF00581">
    <property type="entry name" value="Rhodanese"/>
    <property type="match status" value="1"/>
</dbReference>
<dbReference type="SUPFAM" id="SSF52821">
    <property type="entry name" value="Rhodanese/Cell cycle control phosphatase"/>
    <property type="match status" value="1"/>
</dbReference>
<organism evidence="2 3">
    <name type="scientific">Paludibacterium denitrificans</name>
    <dbReference type="NCBI Taxonomy" id="2675226"/>
    <lineage>
        <taxon>Bacteria</taxon>
        <taxon>Pseudomonadati</taxon>
        <taxon>Pseudomonadota</taxon>
        <taxon>Betaproteobacteria</taxon>
        <taxon>Neisseriales</taxon>
        <taxon>Chromobacteriaceae</taxon>
        <taxon>Paludibacterium</taxon>
    </lineage>
</organism>
<gene>
    <name evidence="2" type="ORF">GKE73_13885</name>
</gene>
<feature type="domain" description="Rhodanese" evidence="1">
    <location>
        <begin position="24"/>
        <end position="114"/>
    </location>
</feature>
<sequence length="139" mass="15820">MNTDQKTLRDARQYCPTLIQRKLEQENAMLVDVREEDEVAQLVFDVPNVIYLPMSEFEQRFAELPKDRELILSCSVGERSLKATYFLMYHGYEKVANMEDGLKKWIRKGFPVRGDIASITSARACCSPITSPSTSGSCC</sequence>
<dbReference type="InterPro" id="IPR050229">
    <property type="entry name" value="GlpE_sulfurtransferase"/>
</dbReference>
<dbReference type="RefSeq" id="WP_230370822.1">
    <property type="nucleotide sequence ID" value="NZ_WLYX01000001.1"/>
</dbReference>
<dbReference type="SMART" id="SM00450">
    <property type="entry name" value="RHOD"/>
    <property type="match status" value="1"/>
</dbReference>
<dbReference type="PANTHER" id="PTHR43031">
    <property type="entry name" value="FAD-DEPENDENT OXIDOREDUCTASE"/>
    <property type="match status" value="1"/>
</dbReference>
<proteinExistence type="predicted"/>
<evidence type="ECO:0000313" key="2">
    <source>
        <dbReference type="EMBL" id="MTD33735.1"/>
    </source>
</evidence>